<evidence type="ECO:0000313" key="2">
    <source>
        <dbReference type="Proteomes" id="UP000265520"/>
    </source>
</evidence>
<protein>
    <submittedName>
        <fullName evidence="1">Uncharacterized protein</fullName>
    </submittedName>
</protein>
<reference evidence="1 2" key="1">
    <citation type="journal article" date="2018" name="Front. Plant Sci.">
        <title>Red Clover (Trifolium pratense) and Zigzag Clover (T. medium) - A Picture of Genomic Similarities and Differences.</title>
        <authorList>
            <person name="Dluhosova J."/>
            <person name="Istvanek J."/>
            <person name="Nedelnik J."/>
            <person name="Repkova J."/>
        </authorList>
    </citation>
    <scope>NUCLEOTIDE SEQUENCE [LARGE SCALE GENOMIC DNA]</scope>
    <source>
        <strain evidence="2">cv. 10/8</strain>
        <tissue evidence="1">Leaf</tissue>
    </source>
</reference>
<comment type="caution">
    <text evidence="1">The sequence shown here is derived from an EMBL/GenBank/DDBJ whole genome shotgun (WGS) entry which is preliminary data.</text>
</comment>
<dbReference type="EMBL" id="LXQA010321583">
    <property type="protein sequence ID" value="MCI43751.1"/>
    <property type="molecule type" value="Genomic_DNA"/>
</dbReference>
<sequence>MKEYDVQTLKACEEQGQEWVERLTIEINPRGPEAKDSQIKKEGLWHSKIFALGESITSLKSIMELARKQDSTH</sequence>
<dbReference type="AlphaFoldDB" id="A0A392S4C7"/>
<proteinExistence type="predicted"/>
<evidence type="ECO:0000313" key="1">
    <source>
        <dbReference type="EMBL" id="MCI43751.1"/>
    </source>
</evidence>
<accession>A0A392S4C7</accession>
<name>A0A392S4C7_9FABA</name>
<organism evidence="1 2">
    <name type="scientific">Trifolium medium</name>
    <dbReference type="NCBI Taxonomy" id="97028"/>
    <lineage>
        <taxon>Eukaryota</taxon>
        <taxon>Viridiplantae</taxon>
        <taxon>Streptophyta</taxon>
        <taxon>Embryophyta</taxon>
        <taxon>Tracheophyta</taxon>
        <taxon>Spermatophyta</taxon>
        <taxon>Magnoliopsida</taxon>
        <taxon>eudicotyledons</taxon>
        <taxon>Gunneridae</taxon>
        <taxon>Pentapetalae</taxon>
        <taxon>rosids</taxon>
        <taxon>fabids</taxon>
        <taxon>Fabales</taxon>
        <taxon>Fabaceae</taxon>
        <taxon>Papilionoideae</taxon>
        <taxon>50 kb inversion clade</taxon>
        <taxon>NPAAA clade</taxon>
        <taxon>Hologalegina</taxon>
        <taxon>IRL clade</taxon>
        <taxon>Trifolieae</taxon>
        <taxon>Trifolium</taxon>
    </lineage>
</organism>
<feature type="non-terminal residue" evidence="1">
    <location>
        <position position="73"/>
    </location>
</feature>
<dbReference type="Proteomes" id="UP000265520">
    <property type="component" value="Unassembled WGS sequence"/>
</dbReference>
<keyword evidence="2" id="KW-1185">Reference proteome</keyword>